<dbReference type="Proteomes" id="UP000031656">
    <property type="component" value="Chromosome"/>
</dbReference>
<dbReference type="Pfam" id="PF13181">
    <property type="entry name" value="TPR_8"/>
    <property type="match status" value="1"/>
</dbReference>
<name>A0A067Z3J7_GLUOY</name>
<dbReference type="PROSITE" id="PS50005">
    <property type="entry name" value="TPR"/>
    <property type="match status" value="2"/>
</dbReference>
<dbReference type="SMART" id="SM00028">
    <property type="entry name" value="TPR"/>
    <property type="match status" value="3"/>
</dbReference>
<dbReference type="PANTHER" id="PTHR12558:SF13">
    <property type="entry name" value="CELL DIVISION CYCLE PROTEIN 27 HOMOLOG"/>
    <property type="match status" value="1"/>
</dbReference>
<keyword evidence="1" id="KW-0802">TPR repeat</keyword>
<gene>
    <name evidence="2" type="ORF">GLS_c09090</name>
</gene>
<dbReference type="GeneID" id="56905142"/>
<evidence type="ECO:0000313" key="2">
    <source>
        <dbReference type="EMBL" id="AHK70819.1"/>
    </source>
</evidence>
<accession>A0A067Z3J7</accession>
<dbReference type="PANTHER" id="PTHR12558">
    <property type="entry name" value="CELL DIVISION CYCLE 16,23,27"/>
    <property type="match status" value="1"/>
</dbReference>
<dbReference type="InterPro" id="IPR019734">
    <property type="entry name" value="TPR_rpt"/>
</dbReference>
<sequence length="504" mass="56094">MPNSFRLLAQDILALGEAGDIPSALEKLHEGIQTLPQDPHSTFLAGCLYERFRDWPQARSFYLKSLHMNVHAPRIWHRLGIVCLEAGDLDGAERALKVAIQQKPSEAPYYIDLSLVQARRGLFDDALENAVTGDALFPDHVPAINNIAHALQCLGRSEESLPYYDRAIALAPENGVCRFGRAVSLLKTGNFDAGWREYEWRWRCCQTPRTDLTVPQWEGEDLSGKTILVHHEQGYGDTLQFIRFVPLLKARGATVVVQVPIPLVRLLERVEGIDQIVSVLDPSLHLDLHCPMVGLPFRLKMTPSTAPGCPYLSVLVEEQVREGGALRQSLTEDTERPDLIVGLVWNGDPRSHDPVATQVDRRRSVPLEKLAPLMEVDGICFVSFQLGMPKNQIAETGLPVTDVTDGIIDFADTAARLYGVDLLISVDTSIVHLAGGLGLPVWMISRSDACWRWGETAATTPWYPSMRIFRQPRSGDWETPVAEIAGMLRQFVALYRTNLEAEAA</sequence>
<dbReference type="Gene3D" id="1.25.40.10">
    <property type="entry name" value="Tetratricopeptide repeat domain"/>
    <property type="match status" value="1"/>
</dbReference>
<dbReference type="RefSeq" id="WP_052327464.1">
    <property type="nucleotide sequence ID" value="NZ_CP004373.1"/>
</dbReference>
<proteinExistence type="predicted"/>
<feature type="repeat" description="TPR" evidence="1">
    <location>
        <begin position="141"/>
        <end position="174"/>
    </location>
</feature>
<dbReference type="InterPro" id="IPR011990">
    <property type="entry name" value="TPR-like_helical_dom_sf"/>
</dbReference>
<protein>
    <submittedName>
        <fullName evidence="2">Uncharacterized protein</fullName>
    </submittedName>
</protein>
<dbReference type="EMBL" id="CP004373">
    <property type="protein sequence ID" value="AHK70819.1"/>
    <property type="molecule type" value="Genomic_DNA"/>
</dbReference>
<dbReference type="HOGENOM" id="CLU_010140_1_1_5"/>
<organism evidence="2 3">
    <name type="scientific">Gluconobacter oxydans DSM 3504</name>
    <dbReference type="NCBI Taxonomy" id="1288313"/>
    <lineage>
        <taxon>Bacteria</taxon>
        <taxon>Pseudomonadati</taxon>
        <taxon>Pseudomonadota</taxon>
        <taxon>Alphaproteobacteria</taxon>
        <taxon>Acetobacterales</taxon>
        <taxon>Acetobacteraceae</taxon>
        <taxon>Gluconobacter</taxon>
    </lineage>
</organism>
<dbReference type="Pfam" id="PF13432">
    <property type="entry name" value="TPR_16"/>
    <property type="match status" value="1"/>
</dbReference>
<dbReference type="SUPFAM" id="SSF53756">
    <property type="entry name" value="UDP-Glycosyltransferase/glycogen phosphorylase"/>
    <property type="match status" value="1"/>
</dbReference>
<reference evidence="2 3" key="1">
    <citation type="journal article" date="2015" name="Appl. Microbiol. Biotechnol.">
        <title>The consequence of an additional NADH dehydrogenase paralog on the growth of Gluconobacter oxydans DSM3504.</title>
        <authorList>
            <person name="Kostner D."/>
            <person name="Luchterhand B."/>
            <person name="Junker A."/>
            <person name="Volland S."/>
            <person name="Daniel R."/>
            <person name="Buchs J."/>
            <person name="Liebl W."/>
            <person name="Ehrenreich A."/>
        </authorList>
    </citation>
    <scope>NUCLEOTIDE SEQUENCE [LARGE SCALE GENOMIC DNA]</scope>
    <source>
        <strain evidence="2">DSM 3504</strain>
    </source>
</reference>
<dbReference type="KEGG" id="goy:GLS_c09090"/>
<dbReference type="Gene3D" id="3.40.50.2000">
    <property type="entry name" value="Glycogen Phosphorylase B"/>
    <property type="match status" value="1"/>
</dbReference>
<feature type="repeat" description="TPR" evidence="1">
    <location>
        <begin position="73"/>
        <end position="106"/>
    </location>
</feature>
<evidence type="ECO:0000313" key="3">
    <source>
        <dbReference type="Proteomes" id="UP000031656"/>
    </source>
</evidence>
<dbReference type="AlphaFoldDB" id="A0A067Z3J7"/>
<dbReference type="SUPFAM" id="SSF48452">
    <property type="entry name" value="TPR-like"/>
    <property type="match status" value="1"/>
</dbReference>
<evidence type="ECO:0000256" key="1">
    <source>
        <dbReference type="PROSITE-ProRule" id="PRU00339"/>
    </source>
</evidence>